<accession>A0A0G3FZX2</accession>
<sequence>MLTFCYSLPNVGDVLTGKIFERSYALYVELPEYHNSGILVESVNMNLQRYYKYRDKLLGKIVSVTVVRVDYAKGFIDVRHSR</sequence>
<dbReference type="Pfam" id="PF00575">
    <property type="entry name" value="S1"/>
    <property type="match status" value="1"/>
</dbReference>
<gene>
    <name evidence="1" type="ORF">RCNV-Herman-030</name>
</gene>
<dbReference type="Gene3D" id="2.40.50.140">
    <property type="entry name" value="Nucleic acid-binding proteins"/>
    <property type="match status" value="1"/>
</dbReference>
<dbReference type="GO" id="GO:0003676">
    <property type="term" value="F:nucleic acid binding"/>
    <property type="evidence" value="ECO:0007669"/>
    <property type="project" value="InterPro"/>
</dbReference>
<dbReference type="EMBL" id="KP143769">
    <property type="protein sequence ID" value="AKJ93664.1"/>
    <property type="molecule type" value="Genomic_DNA"/>
</dbReference>
<organismHost>
    <name type="scientific">Procyon lotor</name>
    <name type="common">Raccoon</name>
    <dbReference type="NCBI Taxonomy" id="9654"/>
</organismHost>
<dbReference type="InterPro" id="IPR012340">
    <property type="entry name" value="NA-bd_OB-fold"/>
</dbReference>
<dbReference type="Proteomes" id="UP000101745">
    <property type="component" value="Segment"/>
</dbReference>
<keyword evidence="2" id="KW-1185">Reference proteome</keyword>
<dbReference type="InterPro" id="IPR003029">
    <property type="entry name" value="S1_domain"/>
</dbReference>
<proteinExistence type="predicted"/>
<dbReference type="GeneID" id="24528064"/>
<dbReference type="InterPro" id="IPR016397">
    <property type="entry name" value="K3-like_poxvir"/>
</dbReference>
<dbReference type="OrthoDB" id="25587at10239"/>
<evidence type="ECO:0000313" key="2">
    <source>
        <dbReference type="Proteomes" id="UP000101745"/>
    </source>
</evidence>
<dbReference type="KEGG" id="vg:24528064"/>
<evidence type="ECO:0000313" key="1">
    <source>
        <dbReference type="EMBL" id="AKJ93664.1"/>
    </source>
</evidence>
<dbReference type="GO" id="GO:0030414">
    <property type="term" value="F:peptidase inhibitor activity"/>
    <property type="evidence" value="ECO:0007669"/>
    <property type="project" value="InterPro"/>
</dbReference>
<protein>
    <submittedName>
        <fullName evidence="1">IFN resistance, PKR/eIF-alpha inhibitor</fullName>
    </submittedName>
</protein>
<organism evidence="1 2">
    <name type="scientific">Raccoon poxvirus</name>
    <name type="common">RCN</name>
    <dbReference type="NCBI Taxonomy" id="10256"/>
    <lineage>
        <taxon>Viruses</taxon>
        <taxon>Varidnaviria</taxon>
        <taxon>Bamfordvirae</taxon>
        <taxon>Nucleocytoviricota</taxon>
        <taxon>Pokkesviricetes</taxon>
        <taxon>Chitovirales</taxon>
        <taxon>Poxviridae</taxon>
        <taxon>Chordopoxvirinae</taxon>
        <taxon>Orthopoxvirus</taxon>
        <taxon>Orthopoxvirus raccoonpox</taxon>
    </lineage>
</organism>
<name>A0A0G3FZX2_RACVI</name>
<dbReference type="SUPFAM" id="SSF50249">
    <property type="entry name" value="Nucleic acid-binding proteins"/>
    <property type="match status" value="1"/>
</dbReference>
<dbReference type="RefSeq" id="YP_009143343.1">
    <property type="nucleotide sequence ID" value="NC_027213.1"/>
</dbReference>
<dbReference type="PIRSF" id="PIRSF003760">
    <property type="entry name" value="VAC_K3L_Serpin_prd"/>
    <property type="match status" value="1"/>
</dbReference>
<reference evidence="1 2" key="1">
    <citation type="journal article" date="2015" name="J. Gen. Virol.">
        <title>Genome sequence and comparative virulence of raccoonpox virus: the first North American poxvirus sequence.</title>
        <authorList>
            <person name="Fleischauer C."/>
            <person name="Upton C."/>
            <person name="Victoria J."/>
            <person name="Jones G.J."/>
            <person name="Roper R.L."/>
        </authorList>
    </citation>
    <scope>NUCLEOTIDE SEQUENCE [LARGE SCALE GENOMIC DNA]</scope>
    <source>
        <strain evidence="1 2">Herman</strain>
    </source>
</reference>